<sequence length="372" mass="39426">MDGVSLSGSHNREPRRQGRALALLSDLPDHTAADITLQRACASEKLLHSIPVKTFPLGSAPQRADGEPKEASSTRSNAAWYDLVALVASRHDAQASRTFAAGHRLSDYTTGSSHALCGTHLRGESQLRRRVPWLRSRLTAGSWQGNAEFSDSRCSRSEDAPDPRLACLPGQSQADPTTRKAVPRIGRSGVRTPPPPPRRARLTQGRAGNGRTSAACSEKAESKRPPLGLGRPAGGRHGVRQKGVSADTHTAAVRRAVLAAGESKRPRDRETEIRGSSRGAMPVEAASSARAGQGCSDAGTTQPHLPVRNLGRQHAAGTSANARDRLRGLRRRTLLRCAAAAKSGPAQKSSHAESAMLLAGTKRDVRGGLTKA</sequence>
<evidence type="ECO:0000256" key="1">
    <source>
        <dbReference type="SAM" id="MobiDB-lite"/>
    </source>
</evidence>
<dbReference type="EMBL" id="JAWRVI010000008">
    <property type="protein sequence ID" value="KAK4092614.1"/>
    <property type="molecule type" value="Genomic_DNA"/>
</dbReference>
<name>A0ABR0C8M1_PURLI</name>
<organism evidence="2 3">
    <name type="scientific">Purpureocillium lilacinum</name>
    <name type="common">Paecilomyces lilacinus</name>
    <dbReference type="NCBI Taxonomy" id="33203"/>
    <lineage>
        <taxon>Eukaryota</taxon>
        <taxon>Fungi</taxon>
        <taxon>Dikarya</taxon>
        <taxon>Ascomycota</taxon>
        <taxon>Pezizomycotina</taxon>
        <taxon>Sordariomycetes</taxon>
        <taxon>Hypocreomycetidae</taxon>
        <taxon>Hypocreales</taxon>
        <taxon>Ophiocordycipitaceae</taxon>
        <taxon>Purpureocillium</taxon>
    </lineage>
</organism>
<dbReference type="Proteomes" id="UP001287286">
    <property type="component" value="Unassembled WGS sequence"/>
</dbReference>
<protein>
    <submittedName>
        <fullName evidence="2">Uncharacterized protein</fullName>
    </submittedName>
</protein>
<accession>A0ABR0C8M1</accession>
<feature type="compositionally biased region" description="Basic and acidic residues" evidence="1">
    <location>
        <begin position="150"/>
        <end position="162"/>
    </location>
</feature>
<evidence type="ECO:0000313" key="3">
    <source>
        <dbReference type="Proteomes" id="UP001287286"/>
    </source>
</evidence>
<comment type="caution">
    <text evidence="2">The sequence shown here is derived from an EMBL/GenBank/DDBJ whole genome shotgun (WGS) entry which is preliminary data.</text>
</comment>
<evidence type="ECO:0000313" key="2">
    <source>
        <dbReference type="EMBL" id="KAK4092614.1"/>
    </source>
</evidence>
<gene>
    <name evidence="2" type="ORF">Purlil1_3235</name>
</gene>
<feature type="region of interest" description="Disordered" evidence="1">
    <location>
        <begin position="145"/>
        <end position="248"/>
    </location>
</feature>
<reference evidence="2 3" key="1">
    <citation type="journal article" date="2024" name="Microbiol. Resour. Announc.">
        <title>Genome annotations for the ascomycete fungi Trichoderma harzianum, Trichoderma aggressivum, and Purpureocillium lilacinum.</title>
        <authorList>
            <person name="Beijen E.P.W."/>
            <person name="Ohm R.A."/>
        </authorList>
    </citation>
    <scope>NUCLEOTIDE SEQUENCE [LARGE SCALE GENOMIC DNA]</scope>
    <source>
        <strain evidence="2 3">CBS 150709</strain>
    </source>
</reference>
<feature type="compositionally biased region" description="Basic and acidic residues" evidence="1">
    <location>
        <begin position="262"/>
        <end position="275"/>
    </location>
</feature>
<feature type="region of interest" description="Disordered" evidence="1">
    <location>
        <begin position="340"/>
        <end position="372"/>
    </location>
</feature>
<feature type="region of interest" description="Disordered" evidence="1">
    <location>
        <begin position="260"/>
        <end position="282"/>
    </location>
</feature>
<keyword evidence="3" id="KW-1185">Reference proteome</keyword>
<proteinExistence type="predicted"/>